<dbReference type="EMBL" id="KE375068">
    <property type="protein sequence ID" value="EPQ64367.1"/>
    <property type="molecule type" value="Genomic_DNA"/>
</dbReference>
<name>A0A656KN82_BLUGR</name>
<dbReference type="AlphaFoldDB" id="A0A656KN82"/>
<protein>
    <submittedName>
        <fullName evidence="2">Uncharacterized protein</fullName>
    </submittedName>
</protein>
<gene>
    <name evidence="2" type="ORF">BGT96224_A20066</name>
</gene>
<reference evidence="3" key="1">
    <citation type="journal article" date="2013" name="Nat. Genet.">
        <title>The wheat powdery mildew genome shows the unique evolution of an obligate biotroph.</title>
        <authorList>
            <person name="Wicker T."/>
            <person name="Oberhaensli S."/>
            <person name="Parlange F."/>
            <person name="Buchmann J.P."/>
            <person name="Shatalina M."/>
            <person name="Roffler S."/>
            <person name="Ben-David R."/>
            <person name="Dolezel J."/>
            <person name="Simkova H."/>
            <person name="Schulze-Lefert P."/>
            <person name="Spanu P.D."/>
            <person name="Bruggmann R."/>
            <person name="Amselem J."/>
            <person name="Quesneville H."/>
            <person name="Ver Loren van Themaat E."/>
            <person name="Paape T."/>
            <person name="Shimizu K.K."/>
            <person name="Keller B."/>
        </authorList>
    </citation>
    <scope>NUCLEOTIDE SEQUENCE [LARGE SCALE GENOMIC DNA]</scope>
    <source>
        <strain evidence="3">96224</strain>
    </source>
</reference>
<evidence type="ECO:0000256" key="1">
    <source>
        <dbReference type="SAM" id="MobiDB-lite"/>
    </source>
</evidence>
<feature type="region of interest" description="Disordered" evidence="1">
    <location>
        <begin position="15"/>
        <end position="45"/>
    </location>
</feature>
<proteinExistence type="predicted"/>
<evidence type="ECO:0000313" key="3">
    <source>
        <dbReference type="Proteomes" id="UP000053110"/>
    </source>
</evidence>
<dbReference type="Proteomes" id="UP000053110">
    <property type="component" value="Unassembled WGS sequence"/>
</dbReference>
<evidence type="ECO:0000313" key="2">
    <source>
        <dbReference type="EMBL" id="EPQ64367.1"/>
    </source>
</evidence>
<organism evidence="2 3">
    <name type="scientific">Blumeria graminis f. sp. tritici 96224</name>
    <dbReference type="NCBI Taxonomy" id="1268274"/>
    <lineage>
        <taxon>Eukaryota</taxon>
        <taxon>Fungi</taxon>
        <taxon>Dikarya</taxon>
        <taxon>Ascomycota</taxon>
        <taxon>Pezizomycotina</taxon>
        <taxon>Leotiomycetes</taxon>
        <taxon>Erysiphales</taxon>
        <taxon>Erysiphaceae</taxon>
        <taxon>Blumeria</taxon>
    </lineage>
</organism>
<sequence>MKLYLRAASVQFMSAGPGTSAPAYPPRPAHNLPRESSQATPICVSPLPVVRPKSVQPTIKPT</sequence>
<accession>A0A656KN82</accession>